<evidence type="ECO:0000313" key="3">
    <source>
        <dbReference type="Proteomes" id="UP000051952"/>
    </source>
</evidence>
<name>A0A0S4J464_BODSA</name>
<dbReference type="EMBL" id="CYKH01001249">
    <property type="protein sequence ID" value="CUG86155.1"/>
    <property type="molecule type" value="Genomic_DNA"/>
</dbReference>
<feature type="region of interest" description="Disordered" evidence="1">
    <location>
        <begin position="108"/>
        <end position="147"/>
    </location>
</feature>
<protein>
    <submittedName>
        <fullName evidence="2">Uncharacterized protein</fullName>
    </submittedName>
</protein>
<evidence type="ECO:0000256" key="1">
    <source>
        <dbReference type="SAM" id="MobiDB-lite"/>
    </source>
</evidence>
<feature type="compositionally biased region" description="Polar residues" evidence="1">
    <location>
        <begin position="109"/>
        <end position="124"/>
    </location>
</feature>
<dbReference type="VEuPathDB" id="TriTrypDB:BSAL_91800"/>
<feature type="compositionally biased region" description="Polar residues" evidence="1">
    <location>
        <begin position="1"/>
        <end position="11"/>
    </location>
</feature>
<proteinExistence type="predicted"/>
<gene>
    <name evidence="2" type="ORF">BSAL_91800</name>
</gene>
<organism evidence="2 3">
    <name type="scientific">Bodo saltans</name>
    <name type="common">Flagellated protozoan</name>
    <dbReference type="NCBI Taxonomy" id="75058"/>
    <lineage>
        <taxon>Eukaryota</taxon>
        <taxon>Discoba</taxon>
        <taxon>Euglenozoa</taxon>
        <taxon>Kinetoplastea</taxon>
        <taxon>Metakinetoplastina</taxon>
        <taxon>Eubodonida</taxon>
        <taxon>Bodonidae</taxon>
        <taxon>Bodo</taxon>
    </lineage>
</organism>
<feature type="region of interest" description="Disordered" evidence="1">
    <location>
        <begin position="1"/>
        <end position="22"/>
    </location>
</feature>
<sequence length="254" mass="27694">MNVDQLVSPQVRSLEPDTDEGANGMHEVTEGLFGVFVEQEDVDAQPPVPDGRMMPMTQREEEGGIPQQTMTVTIDAPPSSTGEAVRQTAAALALPMKHRHHLTPDVVQRASSLASSSGVPTAGSSREHNDGLSHHKSNASPLNDDDRSAAELRNTVPEPRGPNPSPGMQALGASLRGSIQNVGDGGGPKHRSPRLPEVPPISTLLQPMPFPGVQRSDVDDALIMQHLLERHRKMRLAAMRTHPPCRYRRRERRR</sequence>
<evidence type="ECO:0000313" key="2">
    <source>
        <dbReference type="EMBL" id="CUG86155.1"/>
    </source>
</evidence>
<accession>A0A0S4J464</accession>
<dbReference type="AlphaFoldDB" id="A0A0S4J464"/>
<keyword evidence="3" id="KW-1185">Reference proteome</keyword>
<reference evidence="3" key="1">
    <citation type="submission" date="2015-09" db="EMBL/GenBank/DDBJ databases">
        <authorList>
            <consortium name="Pathogen Informatics"/>
        </authorList>
    </citation>
    <scope>NUCLEOTIDE SEQUENCE [LARGE SCALE GENOMIC DNA]</scope>
    <source>
        <strain evidence="3">Lake Konstanz</strain>
    </source>
</reference>
<dbReference type="Proteomes" id="UP000051952">
    <property type="component" value="Unassembled WGS sequence"/>
</dbReference>